<dbReference type="NCBIfam" id="NF009847">
    <property type="entry name" value="PRK13318.1-5"/>
    <property type="match status" value="1"/>
</dbReference>
<evidence type="ECO:0000256" key="14">
    <source>
        <dbReference type="ARBA" id="ARBA00038036"/>
    </source>
</evidence>
<dbReference type="CDD" id="cd24015">
    <property type="entry name" value="ASKHA_NBD_PanK-III"/>
    <property type="match status" value="1"/>
</dbReference>
<evidence type="ECO:0000256" key="1">
    <source>
        <dbReference type="ARBA" id="ARBA00001206"/>
    </source>
</evidence>
<evidence type="ECO:0000256" key="5">
    <source>
        <dbReference type="ARBA" id="ARBA00011738"/>
    </source>
</evidence>
<dbReference type="HAMAP" id="MF_01274">
    <property type="entry name" value="Pantothen_kinase_3"/>
    <property type="match status" value="1"/>
</dbReference>
<evidence type="ECO:0000256" key="7">
    <source>
        <dbReference type="ARBA" id="ARBA00022490"/>
    </source>
</evidence>
<dbReference type="Gene3D" id="3.30.420.40">
    <property type="match status" value="2"/>
</dbReference>
<dbReference type="EC" id="2.7.1.33" evidence="6 16"/>
<dbReference type="Proteomes" id="UP000186112">
    <property type="component" value="Unassembled WGS sequence"/>
</dbReference>
<feature type="binding site" evidence="16">
    <location>
        <position position="132"/>
    </location>
    <ligand>
        <name>ATP</name>
        <dbReference type="ChEBI" id="CHEBI:30616"/>
    </ligand>
</feature>
<keyword evidence="16" id="KW-0479">Metal-binding</keyword>
<keyword evidence="12 16" id="KW-0630">Potassium</keyword>
<comment type="subcellular location">
    <subcellularLocation>
        <location evidence="3 16">Cytoplasm</location>
    </subcellularLocation>
</comment>
<proteinExistence type="inferred from homology"/>
<accession>A0A1U7M723</accession>
<feature type="binding site" evidence="16">
    <location>
        <position position="184"/>
    </location>
    <ligand>
        <name>substrate</name>
    </ligand>
</feature>
<dbReference type="SUPFAM" id="SSF53067">
    <property type="entry name" value="Actin-like ATPase domain"/>
    <property type="match status" value="2"/>
</dbReference>
<keyword evidence="7 16" id="KW-0963">Cytoplasm</keyword>
<dbReference type="NCBIfam" id="TIGR00671">
    <property type="entry name" value="baf"/>
    <property type="match status" value="1"/>
</dbReference>
<keyword evidence="9 16" id="KW-0547">Nucleotide-binding</keyword>
<dbReference type="OrthoDB" id="9804707at2"/>
<dbReference type="Pfam" id="PF03309">
    <property type="entry name" value="Pan_kinase"/>
    <property type="match status" value="1"/>
</dbReference>
<feature type="binding site" evidence="16">
    <location>
        <begin position="107"/>
        <end position="110"/>
    </location>
    <ligand>
        <name>substrate</name>
    </ligand>
</feature>
<keyword evidence="13 16" id="KW-0173">Coenzyme A biosynthesis</keyword>
<comment type="function">
    <text evidence="16">Catalyzes the phosphorylation of pantothenate (Pan), the first step in CoA biosynthesis.</text>
</comment>
<sequence>MLLVIDVGNTNIVFGVYRGKELLYNWRITSDKDRTSDEYGLLFDQIFKFNGLRIQDVKDIIISSVVPPLMHTLPTMSRRYFNIEPIVVGPGIKTGIDIKYDNPKEVGADRIVNAISGYEKYGGPLIIVDSGTAITFDAVGIDGSYLGGVITPGIKISSEALFLRTAKLPKVEIAKPEKVIGKNTVNSIQSGLVYGYIGMIDYILEKMIREMDYKEKYVKVIATGGFSSLISNASKYIDIIDGLLTLEGLRIIYERNR</sequence>
<comment type="pathway">
    <text evidence="4 16">Cofactor biosynthesis; coenzyme A biosynthesis; CoA from (R)-pantothenate: step 1/5.</text>
</comment>
<evidence type="ECO:0000256" key="13">
    <source>
        <dbReference type="ARBA" id="ARBA00022993"/>
    </source>
</evidence>
<comment type="cofactor">
    <cofactor evidence="2">
        <name>K(+)</name>
        <dbReference type="ChEBI" id="CHEBI:29103"/>
    </cofactor>
</comment>
<keyword evidence="11 16" id="KW-0067">ATP-binding</keyword>
<comment type="subunit">
    <text evidence="5 16">Homodimer.</text>
</comment>
<dbReference type="PANTHER" id="PTHR34265">
    <property type="entry name" value="TYPE III PANTOTHENATE KINASE"/>
    <property type="match status" value="1"/>
</dbReference>
<evidence type="ECO:0000256" key="15">
    <source>
        <dbReference type="ARBA" id="ARBA00040883"/>
    </source>
</evidence>
<feature type="binding site" evidence="16">
    <location>
        <begin position="6"/>
        <end position="13"/>
    </location>
    <ligand>
        <name>ATP</name>
        <dbReference type="ChEBI" id="CHEBI:30616"/>
    </ligand>
</feature>
<dbReference type="NCBIfam" id="NF009855">
    <property type="entry name" value="PRK13321.1"/>
    <property type="match status" value="1"/>
</dbReference>
<evidence type="ECO:0000256" key="6">
    <source>
        <dbReference type="ARBA" id="ARBA00012102"/>
    </source>
</evidence>
<feature type="binding site" evidence="16">
    <location>
        <position position="100"/>
    </location>
    <ligand>
        <name>substrate</name>
    </ligand>
</feature>
<dbReference type="GO" id="GO:0005524">
    <property type="term" value="F:ATP binding"/>
    <property type="evidence" value="ECO:0007669"/>
    <property type="project" value="UniProtKB-UniRule"/>
</dbReference>
<evidence type="ECO:0000256" key="10">
    <source>
        <dbReference type="ARBA" id="ARBA00022777"/>
    </source>
</evidence>
<evidence type="ECO:0000256" key="9">
    <source>
        <dbReference type="ARBA" id="ARBA00022741"/>
    </source>
</evidence>
<dbReference type="RefSeq" id="WP_075725728.1">
    <property type="nucleotide sequence ID" value="NZ_LTDM01000012.1"/>
</dbReference>
<organism evidence="17 18">
    <name type="scientific">Tissierella creatinophila DSM 6911</name>
    <dbReference type="NCBI Taxonomy" id="1123403"/>
    <lineage>
        <taxon>Bacteria</taxon>
        <taxon>Bacillati</taxon>
        <taxon>Bacillota</taxon>
        <taxon>Tissierellia</taxon>
        <taxon>Tissierellales</taxon>
        <taxon>Tissierellaceae</taxon>
        <taxon>Tissierella</taxon>
    </lineage>
</organism>
<evidence type="ECO:0000256" key="8">
    <source>
        <dbReference type="ARBA" id="ARBA00022679"/>
    </source>
</evidence>
<feature type="active site" description="Proton acceptor" evidence="16">
    <location>
        <position position="109"/>
    </location>
</feature>
<reference evidence="17 18" key="1">
    <citation type="submission" date="2016-02" db="EMBL/GenBank/DDBJ databases">
        <title>Genome sequence of Tissierella creatinophila DSM 6911.</title>
        <authorList>
            <person name="Poehlein A."/>
            <person name="Daniel R."/>
        </authorList>
    </citation>
    <scope>NUCLEOTIDE SEQUENCE [LARGE SCALE GENOMIC DNA]</scope>
    <source>
        <strain evidence="17 18">DSM 6911</strain>
    </source>
</reference>
<comment type="caution">
    <text evidence="17">The sequence shown here is derived from an EMBL/GenBank/DDBJ whole genome shotgun (WGS) entry which is preliminary data.</text>
</comment>
<evidence type="ECO:0000256" key="2">
    <source>
        <dbReference type="ARBA" id="ARBA00001958"/>
    </source>
</evidence>
<name>A0A1U7M723_TISCR</name>
<protein>
    <recommendedName>
        <fullName evidence="15 16">Type III pantothenate kinase</fullName>
        <ecNumber evidence="6 16">2.7.1.33</ecNumber>
    </recommendedName>
    <alternativeName>
        <fullName evidence="16">PanK-III</fullName>
    </alternativeName>
    <alternativeName>
        <fullName evidence="16">Pantothenic acid kinase</fullName>
    </alternativeName>
</protein>
<dbReference type="AlphaFoldDB" id="A0A1U7M723"/>
<dbReference type="InterPro" id="IPR004619">
    <property type="entry name" value="Type_III_PanK"/>
</dbReference>
<dbReference type="NCBIfam" id="NF009848">
    <property type="entry name" value="PRK13318.1-6"/>
    <property type="match status" value="1"/>
</dbReference>
<comment type="catalytic activity">
    <reaction evidence="1 16">
        <text>(R)-pantothenate + ATP = (R)-4'-phosphopantothenate + ADP + H(+)</text>
        <dbReference type="Rhea" id="RHEA:16373"/>
        <dbReference type="ChEBI" id="CHEBI:10986"/>
        <dbReference type="ChEBI" id="CHEBI:15378"/>
        <dbReference type="ChEBI" id="CHEBI:29032"/>
        <dbReference type="ChEBI" id="CHEBI:30616"/>
        <dbReference type="ChEBI" id="CHEBI:456216"/>
        <dbReference type="EC" id="2.7.1.33"/>
    </reaction>
</comment>
<evidence type="ECO:0000256" key="16">
    <source>
        <dbReference type="HAMAP-Rule" id="MF_01274"/>
    </source>
</evidence>
<dbReference type="EMBL" id="LTDM01000012">
    <property type="protein sequence ID" value="OLS02998.1"/>
    <property type="molecule type" value="Genomic_DNA"/>
</dbReference>
<evidence type="ECO:0000256" key="4">
    <source>
        <dbReference type="ARBA" id="ARBA00005225"/>
    </source>
</evidence>
<keyword evidence="10 16" id="KW-0418">Kinase</keyword>
<evidence type="ECO:0000256" key="12">
    <source>
        <dbReference type="ARBA" id="ARBA00022958"/>
    </source>
</evidence>
<dbReference type="PANTHER" id="PTHR34265:SF1">
    <property type="entry name" value="TYPE III PANTOTHENATE KINASE"/>
    <property type="match status" value="1"/>
</dbReference>
<dbReference type="InterPro" id="IPR043129">
    <property type="entry name" value="ATPase_NBD"/>
</dbReference>
<evidence type="ECO:0000256" key="3">
    <source>
        <dbReference type="ARBA" id="ARBA00004496"/>
    </source>
</evidence>
<keyword evidence="18" id="KW-1185">Reference proteome</keyword>
<dbReference type="GO" id="GO:0005737">
    <property type="term" value="C:cytoplasm"/>
    <property type="evidence" value="ECO:0007669"/>
    <property type="project" value="UniProtKB-SubCell"/>
</dbReference>
<comment type="cofactor">
    <cofactor evidence="16">
        <name>NH4(+)</name>
        <dbReference type="ChEBI" id="CHEBI:28938"/>
    </cofactor>
    <cofactor evidence="16">
        <name>K(+)</name>
        <dbReference type="ChEBI" id="CHEBI:29103"/>
    </cofactor>
    <text evidence="16">A monovalent cation. Ammonium or potassium.</text>
</comment>
<dbReference type="GO" id="GO:0004594">
    <property type="term" value="F:pantothenate kinase activity"/>
    <property type="evidence" value="ECO:0007669"/>
    <property type="project" value="UniProtKB-UniRule"/>
</dbReference>
<dbReference type="GO" id="GO:0015937">
    <property type="term" value="P:coenzyme A biosynthetic process"/>
    <property type="evidence" value="ECO:0007669"/>
    <property type="project" value="UniProtKB-UniRule"/>
</dbReference>
<gene>
    <name evidence="16 17" type="primary">coaX</name>
    <name evidence="17" type="ORF">TICRE_09670</name>
</gene>
<comment type="similarity">
    <text evidence="14 16">Belongs to the type III pantothenate kinase family.</text>
</comment>
<evidence type="ECO:0000256" key="11">
    <source>
        <dbReference type="ARBA" id="ARBA00022840"/>
    </source>
</evidence>
<feature type="binding site" evidence="16">
    <location>
        <position position="129"/>
    </location>
    <ligand>
        <name>K(+)</name>
        <dbReference type="ChEBI" id="CHEBI:29103"/>
    </ligand>
</feature>
<dbReference type="GO" id="GO:0046872">
    <property type="term" value="F:metal ion binding"/>
    <property type="evidence" value="ECO:0007669"/>
    <property type="project" value="UniProtKB-KW"/>
</dbReference>
<keyword evidence="8 16" id="KW-0808">Transferase</keyword>
<evidence type="ECO:0000313" key="18">
    <source>
        <dbReference type="Proteomes" id="UP000186112"/>
    </source>
</evidence>
<dbReference type="UniPathway" id="UPA00241">
    <property type="reaction ID" value="UER00352"/>
</dbReference>
<evidence type="ECO:0000313" key="17">
    <source>
        <dbReference type="EMBL" id="OLS02998.1"/>
    </source>
</evidence>